<evidence type="ECO:0000313" key="2">
    <source>
        <dbReference type="Proteomes" id="UP001432251"/>
    </source>
</evidence>
<sequence length="132" mass="13922">MHPVCVRIASVGAGLLLSAAPLAAAPAVASPSAAAASVQSAPRPTLSAKATVKSIRAWQEFRVYGSSTRLPAGTRVTLQQMQKKKWVSLPIHMNTTRSHTYNLRVKLGLKGLNKIRIVGGGAVSNTVQVTIR</sequence>
<keyword evidence="2" id="KW-1185">Reference proteome</keyword>
<name>A0ACD5ANK9_9ACTN</name>
<accession>A0ACD5ANK9</accession>
<gene>
    <name evidence="1" type="ORF">V2W30_39150</name>
</gene>
<evidence type="ECO:0000313" key="1">
    <source>
        <dbReference type="EMBL" id="WWQ68767.1"/>
    </source>
</evidence>
<dbReference type="Proteomes" id="UP001432251">
    <property type="component" value="Chromosome"/>
</dbReference>
<protein>
    <submittedName>
        <fullName evidence="1">Uncharacterized protein</fullName>
    </submittedName>
</protein>
<reference evidence="1" key="1">
    <citation type="journal article" date="2025" name="Int. J. Syst. Evol. Microbiol.">
        <title>Streptomyces citrinus sp. nov., with yellow diffusible pigment.</title>
        <authorList>
            <person name="He Y."/>
            <person name="Yang E."/>
            <person name="Xu J."/>
            <person name="Sun Y."/>
            <person name="Sun L."/>
        </authorList>
    </citation>
    <scope>NUCLEOTIDE SEQUENCE</scope>
    <source>
        <strain evidence="1">Q6</strain>
    </source>
</reference>
<proteinExistence type="predicted"/>
<dbReference type="EMBL" id="CP146022">
    <property type="protein sequence ID" value="WWQ68767.1"/>
    <property type="molecule type" value="Genomic_DNA"/>
</dbReference>
<organism evidence="1 2">
    <name type="scientific">Streptomyces citrinus</name>
    <dbReference type="NCBI Taxonomy" id="3118173"/>
    <lineage>
        <taxon>Bacteria</taxon>
        <taxon>Bacillati</taxon>
        <taxon>Actinomycetota</taxon>
        <taxon>Actinomycetes</taxon>
        <taxon>Kitasatosporales</taxon>
        <taxon>Streptomycetaceae</taxon>
        <taxon>Streptomyces</taxon>
    </lineage>
</organism>